<keyword evidence="1" id="KW-1133">Transmembrane helix</keyword>
<dbReference type="AlphaFoldDB" id="A0A644TP09"/>
<comment type="caution">
    <text evidence="2">The sequence shown here is derived from an EMBL/GenBank/DDBJ whole genome shotgun (WGS) entry which is preliminary data.</text>
</comment>
<keyword evidence="1" id="KW-0812">Transmembrane</keyword>
<evidence type="ECO:0000256" key="1">
    <source>
        <dbReference type="SAM" id="Phobius"/>
    </source>
</evidence>
<proteinExistence type="predicted"/>
<evidence type="ECO:0000313" key="2">
    <source>
        <dbReference type="EMBL" id="MPL68644.1"/>
    </source>
</evidence>
<organism evidence="2">
    <name type="scientific">bioreactor metagenome</name>
    <dbReference type="NCBI Taxonomy" id="1076179"/>
    <lineage>
        <taxon>unclassified sequences</taxon>
        <taxon>metagenomes</taxon>
        <taxon>ecological metagenomes</taxon>
    </lineage>
</organism>
<name>A0A644TP09_9ZZZZ</name>
<feature type="transmembrane region" description="Helical" evidence="1">
    <location>
        <begin position="12"/>
        <end position="30"/>
    </location>
</feature>
<sequence>MRTKTKNFFEDLFVLLIIGVIIFFVYIFFFSDDEKSETLLTNNIVQEKIEETTKPIINEIKGQIENRVEKIVSVTKQQEQKVEEPSQNVEENPIHKHEVINNEIKEEEKKIEEPTSLNHTNHQENMAQNIAPVEKIEEVKKEVIAQTSNPIEISKNNEIVISEEAGKIETKTLDSQIQDIQTNENENRDTNDKTNVDQFFKNFERKVYDNINKNVDKSALRSGQFVNIRVTFLKDGGYEQLIYVSGNMGYFNLIKSSIEESFPVVIEDSIKGHFPRYYRMKIEF</sequence>
<keyword evidence="1" id="KW-0472">Membrane</keyword>
<accession>A0A644TP09</accession>
<dbReference type="EMBL" id="VSSQ01000042">
    <property type="protein sequence ID" value="MPL68644.1"/>
    <property type="molecule type" value="Genomic_DNA"/>
</dbReference>
<gene>
    <name evidence="2" type="ORF">SDC9_14372</name>
</gene>
<protein>
    <submittedName>
        <fullName evidence="2">Uncharacterized protein</fullName>
    </submittedName>
</protein>
<reference evidence="2" key="1">
    <citation type="submission" date="2019-08" db="EMBL/GenBank/DDBJ databases">
        <authorList>
            <person name="Kucharzyk K."/>
            <person name="Murdoch R.W."/>
            <person name="Higgins S."/>
            <person name="Loffler F."/>
        </authorList>
    </citation>
    <scope>NUCLEOTIDE SEQUENCE</scope>
</reference>